<dbReference type="PROSITE" id="PS51257">
    <property type="entry name" value="PROKAR_LIPOPROTEIN"/>
    <property type="match status" value="1"/>
</dbReference>
<gene>
    <name evidence="2" type="ORF">JY651_42800</name>
</gene>
<accession>A0ABX7NWR3</accession>
<organism evidence="2 3">
    <name type="scientific">Pyxidicoccus parkwayensis</name>
    <dbReference type="NCBI Taxonomy" id="2813578"/>
    <lineage>
        <taxon>Bacteria</taxon>
        <taxon>Pseudomonadati</taxon>
        <taxon>Myxococcota</taxon>
        <taxon>Myxococcia</taxon>
        <taxon>Myxococcales</taxon>
        <taxon>Cystobacterineae</taxon>
        <taxon>Myxococcaceae</taxon>
        <taxon>Pyxidicoccus</taxon>
    </lineage>
</organism>
<evidence type="ECO:0000256" key="1">
    <source>
        <dbReference type="SAM" id="SignalP"/>
    </source>
</evidence>
<feature type="chain" id="PRO_5046562873" description="Lipoprotein" evidence="1">
    <location>
        <begin position="20"/>
        <end position="136"/>
    </location>
</feature>
<proteinExistence type="predicted"/>
<evidence type="ECO:0008006" key="4">
    <source>
        <dbReference type="Google" id="ProtNLM"/>
    </source>
</evidence>
<keyword evidence="1" id="KW-0732">Signal</keyword>
<name>A0ABX7NWR3_9BACT</name>
<reference evidence="2 3" key="1">
    <citation type="submission" date="2021-02" db="EMBL/GenBank/DDBJ databases">
        <title>De Novo genome assembly of isolated myxobacteria.</title>
        <authorList>
            <person name="Stevens D.C."/>
        </authorList>
    </citation>
    <scope>NUCLEOTIDE SEQUENCE [LARGE SCALE GENOMIC DNA]</scope>
    <source>
        <strain evidence="3">SCPEA02</strain>
    </source>
</reference>
<keyword evidence="3" id="KW-1185">Reference proteome</keyword>
<protein>
    <recommendedName>
        <fullName evidence="4">Lipoprotein</fullName>
    </recommendedName>
</protein>
<dbReference type="RefSeq" id="WP_206723388.1">
    <property type="nucleotide sequence ID" value="NZ_CP071090.1"/>
</dbReference>
<feature type="signal peptide" evidence="1">
    <location>
        <begin position="1"/>
        <end position="19"/>
    </location>
</feature>
<sequence>MYRIAVAALVLAATGCATTGGGGGSSGNATVAGVVRLPQTGLKTDGACDQLQVVVSSAATPSAAVGRAMMKASRGGRCSFTVSGVPSDTDLQVGLNADAGLKCENGAAPTISPAPAAVKLPNYGTANRDFTLSCGA</sequence>
<dbReference type="Proteomes" id="UP000662747">
    <property type="component" value="Chromosome"/>
</dbReference>
<dbReference type="EMBL" id="CP071090">
    <property type="protein sequence ID" value="QSQ21811.1"/>
    <property type="molecule type" value="Genomic_DNA"/>
</dbReference>
<evidence type="ECO:0000313" key="2">
    <source>
        <dbReference type="EMBL" id="QSQ21811.1"/>
    </source>
</evidence>
<evidence type="ECO:0000313" key="3">
    <source>
        <dbReference type="Proteomes" id="UP000662747"/>
    </source>
</evidence>